<evidence type="ECO:0000256" key="5">
    <source>
        <dbReference type="ARBA" id="ARBA00022833"/>
    </source>
</evidence>
<dbReference type="GO" id="GO:0008270">
    <property type="term" value="F:zinc ion binding"/>
    <property type="evidence" value="ECO:0007669"/>
    <property type="project" value="UniProtKB-UniRule"/>
</dbReference>
<keyword evidence="8 9" id="KW-0030">Aminoacyl-tRNA synthetase</keyword>
<dbReference type="InterPro" id="IPR032678">
    <property type="entry name" value="tRNA-synt_1_cat_dom"/>
</dbReference>
<comment type="similarity">
    <text evidence="9">Belongs to the class-I aminoacyl-tRNA synthetase family.</text>
</comment>
<comment type="subcellular location">
    <subcellularLocation>
        <location evidence="9">Cytoplasm</location>
    </subcellularLocation>
</comment>
<evidence type="ECO:0000256" key="6">
    <source>
        <dbReference type="ARBA" id="ARBA00022840"/>
    </source>
</evidence>
<dbReference type="InterPro" id="IPR024909">
    <property type="entry name" value="Cys-tRNA/MSH_ligase"/>
</dbReference>
<keyword evidence="9" id="KW-0963">Cytoplasm</keyword>
<dbReference type="PATRIC" id="fig|1618488.3.peg.232"/>
<sequence length="459" mass="52761">MDQKIYFYNTATRKKEEFKPIVPGKIGIYSCGPTVYWNQHIGHMYAYTQWGTMVNFLRYIGYEVKWVMNVTDVGHMTSDEDAGEDKMEKGAKREGVTVWDIAKKYEKQFIESLDVFNIQRPDVICRATEHIPEQIELAQKIEKNGFAYLTKTGLVYDTGKFVDYAKFANLKLEEMDSGARVEVDEDKKNPWDFLLWVTNQPKHIMKWLSPWGEGFPGWHIECTAMSTKYLGETFDIHTGGIEHIGVHHTNEIAQGYGAFGHQTANYWMHNAWLRLKGGVKMSKSLGNGYTADQLKEMGFDPLAHKLLVLTSHYRKGLEFSLDSLKASQTALLKLRSLVANWPDGGIIDENYKQNFVELLSDDLQVSEAIALAWKLTKDEKISSENRKATLLDFDKVLGLNLSKKVIEEEIPREIKELAQKRVEAKVNKNWEESDKLREIIKEKGYTLEDAKDGVKIRKI</sequence>
<evidence type="ECO:0000313" key="11">
    <source>
        <dbReference type="EMBL" id="KKQ50446.1"/>
    </source>
</evidence>
<dbReference type="GO" id="GO:0005829">
    <property type="term" value="C:cytosol"/>
    <property type="evidence" value="ECO:0007669"/>
    <property type="project" value="TreeGrafter"/>
</dbReference>
<evidence type="ECO:0000259" key="10">
    <source>
        <dbReference type="Pfam" id="PF01406"/>
    </source>
</evidence>
<comment type="caution">
    <text evidence="11">The sequence shown here is derived from an EMBL/GenBank/DDBJ whole genome shotgun (WGS) entry which is preliminary data.</text>
</comment>
<evidence type="ECO:0000256" key="8">
    <source>
        <dbReference type="ARBA" id="ARBA00023146"/>
    </source>
</evidence>
<feature type="binding site" evidence="9">
    <location>
        <position position="283"/>
    </location>
    <ligand>
        <name>ATP</name>
        <dbReference type="ChEBI" id="CHEBI:30616"/>
    </ligand>
</feature>
<evidence type="ECO:0000256" key="2">
    <source>
        <dbReference type="ARBA" id="ARBA00022598"/>
    </source>
</evidence>
<keyword evidence="5 9" id="KW-0862">Zinc</keyword>
<comment type="cofactor">
    <cofactor evidence="9">
        <name>Zn(2+)</name>
        <dbReference type="ChEBI" id="CHEBI:29105"/>
    </cofactor>
    <text evidence="9">Binds 1 zinc ion per subunit.</text>
</comment>
<protein>
    <recommendedName>
        <fullName evidence="9">Cysteine--tRNA ligase</fullName>
        <ecNumber evidence="9">6.1.1.16</ecNumber>
    </recommendedName>
    <alternativeName>
        <fullName evidence="9">Cysteinyl-tRNA synthetase</fullName>
        <shortName evidence="9">CysRS</shortName>
    </alternativeName>
</protein>
<evidence type="ECO:0000256" key="1">
    <source>
        <dbReference type="ARBA" id="ARBA00011245"/>
    </source>
</evidence>
<dbReference type="GO" id="GO:0005524">
    <property type="term" value="F:ATP binding"/>
    <property type="evidence" value="ECO:0007669"/>
    <property type="project" value="UniProtKB-UniRule"/>
</dbReference>
<dbReference type="InterPro" id="IPR014729">
    <property type="entry name" value="Rossmann-like_a/b/a_fold"/>
</dbReference>
<comment type="catalytic activity">
    <reaction evidence="9">
        <text>tRNA(Cys) + L-cysteine + ATP = L-cysteinyl-tRNA(Cys) + AMP + diphosphate</text>
        <dbReference type="Rhea" id="RHEA:17773"/>
        <dbReference type="Rhea" id="RHEA-COMP:9661"/>
        <dbReference type="Rhea" id="RHEA-COMP:9679"/>
        <dbReference type="ChEBI" id="CHEBI:30616"/>
        <dbReference type="ChEBI" id="CHEBI:33019"/>
        <dbReference type="ChEBI" id="CHEBI:35235"/>
        <dbReference type="ChEBI" id="CHEBI:78442"/>
        <dbReference type="ChEBI" id="CHEBI:78517"/>
        <dbReference type="ChEBI" id="CHEBI:456215"/>
        <dbReference type="EC" id="6.1.1.16"/>
    </reaction>
</comment>
<feature type="domain" description="tRNA synthetases class I catalytic" evidence="10">
    <location>
        <begin position="18"/>
        <end position="327"/>
    </location>
</feature>
<comment type="subunit">
    <text evidence="1 9">Monomer.</text>
</comment>
<dbReference type="InterPro" id="IPR015803">
    <property type="entry name" value="Cys-tRNA-ligase"/>
</dbReference>
<feature type="short sequence motif" description="'HIGH' region" evidence="9">
    <location>
        <begin position="33"/>
        <end position="43"/>
    </location>
</feature>
<dbReference type="PANTHER" id="PTHR10890">
    <property type="entry name" value="CYSTEINYL-TRNA SYNTHETASE"/>
    <property type="match status" value="1"/>
</dbReference>
<dbReference type="EMBL" id="LBTX01000005">
    <property type="protein sequence ID" value="KKQ50446.1"/>
    <property type="molecule type" value="Genomic_DNA"/>
</dbReference>
<feature type="short sequence motif" description="'KMSKS' region" evidence="9">
    <location>
        <begin position="280"/>
        <end position="284"/>
    </location>
</feature>
<dbReference type="Gene3D" id="3.40.50.620">
    <property type="entry name" value="HUPs"/>
    <property type="match status" value="1"/>
</dbReference>
<evidence type="ECO:0000256" key="9">
    <source>
        <dbReference type="HAMAP-Rule" id="MF_00041"/>
    </source>
</evidence>
<evidence type="ECO:0000256" key="7">
    <source>
        <dbReference type="ARBA" id="ARBA00022917"/>
    </source>
</evidence>
<keyword evidence="2 9" id="KW-0436">Ligase</keyword>
<dbReference type="EC" id="6.1.1.16" evidence="9"/>
<feature type="binding site" evidence="9">
    <location>
        <position position="247"/>
    </location>
    <ligand>
        <name>Zn(2+)</name>
        <dbReference type="ChEBI" id="CHEBI:29105"/>
    </ligand>
</feature>
<reference evidence="11 12" key="1">
    <citation type="journal article" date="2015" name="Nature">
        <title>rRNA introns, odd ribosomes, and small enigmatic genomes across a large radiation of phyla.</title>
        <authorList>
            <person name="Brown C.T."/>
            <person name="Hug L.A."/>
            <person name="Thomas B.C."/>
            <person name="Sharon I."/>
            <person name="Castelle C.J."/>
            <person name="Singh A."/>
            <person name="Wilkins M.J."/>
            <person name="Williams K.H."/>
            <person name="Banfield J.F."/>
        </authorList>
    </citation>
    <scope>NUCLEOTIDE SEQUENCE [LARGE SCALE GENOMIC DNA]</scope>
</reference>
<dbReference type="PANTHER" id="PTHR10890:SF3">
    <property type="entry name" value="CYSTEINE--TRNA LIGASE, CYTOPLASMIC"/>
    <property type="match status" value="1"/>
</dbReference>
<dbReference type="GO" id="GO:0004817">
    <property type="term" value="F:cysteine-tRNA ligase activity"/>
    <property type="evidence" value="ECO:0007669"/>
    <property type="project" value="UniProtKB-UniRule"/>
</dbReference>
<name>A0A0G0LCS0_9BACT</name>
<dbReference type="InterPro" id="IPR009080">
    <property type="entry name" value="tRNAsynth_Ia_anticodon-bd"/>
</dbReference>
<dbReference type="CDD" id="cd00672">
    <property type="entry name" value="CysRS_core"/>
    <property type="match status" value="1"/>
</dbReference>
<dbReference type="NCBIfam" id="TIGR00435">
    <property type="entry name" value="cysS"/>
    <property type="match status" value="1"/>
</dbReference>
<proteinExistence type="inferred from homology"/>
<organism evidence="11 12">
    <name type="scientific">Candidatus Shapirobacteria bacterium GW2011_GWE1_38_10</name>
    <dbReference type="NCBI Taxonomy" id="1618488"/>
    <lineage>
        <taxon>Bacteria</taxon>
        <taxon>Candidatus Shapironibacteriota</taxon>
    </lineage>
</organism>
<keyword evidence="4 9" id="KW-0547">Nucleotide-binding</keyword>
<keyword evidence="3 9" id="KW-0479">Metal-binding</keyword>
<keyword evidence="7 9" id="KW-0648">Protein biosynthesis</keyword>
<feature type="binding site" evidence="9">
    <location>
        <position position="251"/>
    </location>
    <ligand>
        <name>Zn(2+)</name>
        <dbReference type="ChEBI" id="CHEBI:29105"/>
    </ligand>
</feature>
<dbReference type="GO" id="GO:0006423">
    <property type="term" value="P:cysteinyl-tRNA aminoacylation"/>
    <property type="evidence" value="ECO:0007669"/>
    <property type="project" value="UniProtKB-UniRule"/>
</dbReference>
<dbReference type="Pfam" id="PF01406">
    <property type="entry name" value="tRNA-synt_1e"/>
    <property type="match status" value="1"/>
</dbReference>
<feature type="binding site" evidence="9">
    <location>
        <position position="31"/>
    </location>
    <ligand>
        <name>Zn(2+)</name>
        <dbReference type="ChEBI" id="CHEBI:29105"/>
    </ligand>
</feature>
<dbReference type="Gene3D" id="1.20.120.640">
    <property type="entry name" value="Anticodon-binding domain of a subclass of class I aminoacyl-tRNA synthetases"/>
    <property type="match status" value="1"/>
</dbReference>
<dbReference type="PRINTS" id="PR00983">
    <property type="entry name" value="TRNASYNTHCYS"/>
</dbReference>
<dbReference type="SUPFAM" id="SSF52374">
    <property type="entry name" value="Nucleotidylyl transferase"/>
    <property type="match status" value="1"/>
</dbReference>
<evidence type="ECO:0000256" key="4">
    <source>
        <dbReference type="ARBA" id="ARBA00022741"/>
    </source>
</evidence>
<accession>A0A0G0LCS0</accession>
<feature type="binding site" evidence="9">
    <location>
        <position position="222"/>
    </location>
    <ligand>
        <name>Zn(2+)</name>
        <dbReference type="ChEBI" id="CHEBI:29105"/>
    </ligand>
</feature>
<dbReference type="Proteomes" id="UP000034231">
    <property type="component" value="Unassembled WGS sequence"/>
</dbReference>
<gene>
    <name evidence="9" type="primary">cysS</name>
    <name evidence="11" type="ORF">US68_C0005G0013</name>
</gene>
<dbReference type="AlphaFoldDB" id="A0A0G0LCS0"/>
<dbReference type="SUPFAM" id="SSF47323">
    <property type="entry name" value="Anticodon-binding domain of a subclass of class I aminoacyl-tRNA synthetases"/>
    <property type="match status" value="1"/>
</dbReference>
<evidence type="ECO:0000313" key="12">
    <source>
        <dbReference type="Proteomes" id="UP000034231"/>
    </source>
</evidence>
<keyword evidence="6 9" id="KW-0067">ATP-binding</keyword>
<dbReference type="HAMAP" id="MF_00041">
    <property type="entry name" value="Cys_tRNA_synth"/>
    <property type="match status" value="1"/>
</dbReference>
<evidence type="ECO:0000256" key="3">
    <source>
        <dbReference type="ARBA" id="ARBA00022723"/>
    </source>
</evidence>